<dbReference type="RefSeq" id="WP_022601533.1">
    <property type="nucleotide sequence ID" value="NZ_KI440803.1"/>
</dbReference>
<evidence type="ECO:0000313" key="2">
    <source>
        <dbReference type="Proteomes" id="UP000269493"/>
    </source>
</evidence>
<protein>
    <submittedName>
        <fullName evidence="1">Uncharacterized protein DUF1460</fullName>
    </submittedName>
</protein>
<sequence>MNKFLLYIFFTGYSIFYLQAQEINTLYTTKDSILTESLLKQFTNKRSLSSVEKQVVQIGNLFIGTPYVSKTLEKKGKEQLVVNLREMDCTTFVETVTALILSVQNNTYSFRDYCSNLQKIRYRNGIINEYPSRLHYFSDWIQNNIQKGIIKEVTPKEGSLIQKQSINFMSSHADKYTPLTENAFFLKEIKNTEKLLSNMTVRYIPKDSLNSHNISQIHNGDIIAITTSIKGLDISHVGFAYRVNGKLHLLHASLNKKQVIIESIPLNKQLQQHKSQSGIRVLRIIENTKSR</sequence>
<dbReference type="InterPro" id="IPR010846">
    <property type="entry name" value="AmiA-like"/>
</dbReference>
<reference evidence="1 2" key="1">
    <citation type="submission" date="2018-10" db="EMBL/GenBank/DDBJ databases">
        <title>Genomic Encyclopedia of Archaeal and Bacterial Type Strains, Phase II (KMG-II): from individual species to whole genera.</title>
        <authorList>
            <person name="Goeker M."/>
        </authorList>
    </citation>
    <scope>NUCLEOTIDE SEQUENCE [LARGE SCALE GENOMIC DNA]</scope>
    <source>
        <strain evidence="1 2">NSB1</strain>
    </source>
</reference>
<proteinExistence type="predicted"/>
<keyword evidence="2" id="KW-1185">Reference proteome</keyword>
<dbReference type="SUPFAM" id="SSF54001">
    <property type="entry name" value="Cysteine proteinases"/>
    <property type="match status" value="1"/>
</dbReference>
<dbReference type="InterPro" id="IPR038765">
    <property type="entry name" value="Papain-like_cys_pep_sf"/>
</dbReference>
<evidence type="ECO:0000313" key="1">
    <source>
        <dbReference type="EMBL" id="RKT59207.1"/>
    </source>
</evidence>
<name>A0A495WDC4_9BACT</name>
<accession>A0A495WDC4</accession>
<dbReference type="Gene3D" id="2.30.260.10">
    <property type="entry name" value="putative xylanase like domain"/>
    <property type="match status" value="1"/>
</dbReference>
<comment type="caution">
    <text evidence="1">The sequence shown here is derived from an EMBL/GenBank/DDBJ whole genome shotgun (WGS) entry which is preliminary data.</text>
</comment>
<dbReference type="Pfam" id="PF07313">
    <property type="entry name" value="AmiA-like"/>
    <property type="match status" value="1"/>
</dbReference>
<dbReference type="AlphaFoldDB" id="A0A495WDC4"/>
<dbReference type="Gene3D" id="1.10.3670.10">
    <property type="entry name" value="Putative xylanase like domain"/>
    <property type="match status" value="1"/>
</dbReference>
<organism evidence="1 2">
    <name type="scientific">Coprobacter fastidiosus NSB1 = JCM 33896</name>
    <dbReference type="NCBI Taxonomy" id="1349822"/>
    <lineage>
        <taxon>Bacteria</taxon>
        <taxon>Pseudomonadati</taxon>
        <taxon>Bacteroidota</taxon>
        <taxon>Bacteroidia</taxon>
        <taxon>Bacteroidales</taxon>
        <taxon>Barnesiellaceae</taxon>
        <taxon>Coprobacter</taxon>
    </lineage>
</organism>
<dbReference type="Proteomes" id="UP000269493">
    <property type="component" value="Unassembled WGS sequence"/>
</dbReference>
<dbReference type="EMBL" id="RBXN01000003">
    <property type="protein sequence ID" value="RKT59207.1"/>
    <property type="molecule type" value="Genomic_DNA"/>
</dbReference>
<gene>
    <name evidence="1" type="ORF">BC742_1356</name>
</gene>